<sequence>MPPPHLHHYALFSSLARASPHDAPVPTDSSATSDDLTGHKIAVQMKLDSERNDEHSNGCCSDEDDAASGKRKSTKRRRLRFDSELEVEEDTASIIIAKGTGRSRRNPYGSLISPESSEESANPILPVISAGYRTTTTTLPRLPFVPSFSVLSDAAKKVARSIKDRVVEVVKHYELSDEESYYVDIGMRETKGCPETAEPTVFVVLDSYPKKGRAAVESAVKDVASFAHDELNKIDSSAPPFHIEVIDRRLVDRIHCTPVRERPDLLQSWDQLKRLVYQRLESNIGTKGHMTSIALFRYGLSETSADNPITIFITVDFESHEVTWPDVIHDIEQQLAAHSFPALYVHIEHNIGYLLAPPTFTLVPPTGSDADITKKAKGGNAVIYGDYSTVVNLGDPIGPAKYIDGKDGSKQFPGYGTLGCYVEVKAGQSSEWETYALTNYHVIRGTLNGFTTGEHKGKIAPLPPLPRCDLRRADEFGLAPGLHGHLSSIESPSRAKHNYTIWTSKKTIRDKSSRQQEIIQSNMDDEAKRRLVDILEDEKTTEAADMQKKVDFFDCQKHLLGKVYAASGFGKKTEEDGRLDWALVKVNKARVGTNKLPDQQAWQKTRPSEYPSLTYGAQLQPQTKSIRLSHSDRCKTVYKLGTTSGATCGEFHEFKPDVNLLDDRHLGNILSTEYVFQQEDVGSGQLFAEPGDSGSVVFDFYGGVVGLVFRGLRPSNDQTVGHAYVTPIEHVFKHIKESSKGKIVDIRIAQ</sequence>
<name>A0A9P7GSZ0_9HYPO</name>
<gene>
    <name evidence="2" type="ORF">KAF25_009202</name>
</gene>
<keyword evidence="3" id="KW-1185">Reference proteome</keyword>
<evidence type="ECO:0000256" key="1">
    <source>
        <dbReference type="SAM" id="MobiDB-lite"/>
    </source>
</evidence>
<feature type="region of interest" description="Disordered" evidence="1">
    <location>
        <begin position="48"/>
        <end position="78"/>
    </location>
</feature>
<protein>
    <submittedName>
        <fullName evidence="2">Uncharacterized protein</fullName>
    </submittedName>
</protein>
<comment type="caution">
    <text evidence="2">The sequence shown here is derived from an EMBL/GenBank/DDBJ whole genome shotgun (WGS) entry which is preliminary data.</text>
</comment>
<accession>A0A9P7GSZ0</accession>
<evidence type="ECO:0000313" key="3">
    <source>
        <dbReference type="Proteomes" id="UP000782241"/>
    </source>
</evidence>
<proteinExistence type="predicted"/>
<dbReference type="Proteomes" id="UP000782241">
    <property type="component" value="Unassembled WGS sequence"/>
</dbReference>
<feature type="compositionally biased region" description="Basic residues" evidence="1">
    <location>
        <begin position="69"/>
        <end position="78"/>
    </location>
</feature>
<dbReference type="SUPFAM" id="SSF50494">
    <property type="entry name" value="Trypsin-like serine proteases"/>
    <property type="match status" value="1"/>
</dbReference>
<dbReference type="EMBL" id="JAGPUO010000027">
    <property type="protein sequence ID" value="KAG5655703.1"/>
    <property type="molecule type" value="Genomic_DNA"/>
</dbReference>
<dbReference type="AlphaFoldDB" id="A0A9P7GSZ0"/>
<evidence type="ECO:0000313" key="2">
    <source>
        <dbReference type="EMBL" id="KAG5655703.1"/>
    </source>
</evidence>
<feature type="region of interest" description="Disordered" evidence="1">
    <location>
        <begin position="19"/>
        <end position="38"/>
    </location>
</feature>
<organism evidence="2 3">
    <name type="scientific">Fusarium avenaceum</name>
    <dbReference type="NCBI Taxonomy" id="40199"/>
    <lineage>
        <taxon>Eukaryota</taxon>
        <taxon>Fungi</taxon>
        <taxon>Dikarya</taxon>
        <taxon>Ascomycota</taxon>
        <taxon>Pezizomycotina</taxon>
        <taxon>Sordariomycetes</taxon>
        <taxon>Hypocreomycetidae</taxon>
        <taxon>Hypocreales</taxon>
        <taxon>Nectriaceae</taxon>
        <taxon>Fusarium</taxon>
        <taxon>Fusarium tricinctum species complex</taxon>
    </lineage>
</organism>
<reference evidence="2" key="1">
    <citation type="submission" date="2021-04" db="EMBL/GenBank/DDBJ databases">
        <title>Draft genome of Fusarium avenaceum strain F156N33, isolated from an atmospheric sample in Virginia.</title>
        <authorList>
            <person name="Yang S."/>
            <person name="Vinatzer B.A."/>
            <person name="Coleman J."/>
        </authorList>
    </citation>
    <scope>NUCLEOTIDE SEQUENCE</scope>
    <source>
        <strain evidence="2">F156N33</strain>
    </source>
</reference>
<dbReference type="InterPro" id="IPR009003">
    <property type="entry name" value="Peptidase_S1_PA"/>
</dbReference>